<dbReference type="Proteomes" id="UP000266389">
    <property type="component" value="Unassembled WGS sequence"/>
</dbReference>
<reference evidence="2 3" key="1">
    <citation type="journal article" date="2011" name="ISME J.">
        <title>Community ecology of hot spring cyanobacterial mats: predominant populations and their functional potential.</title>
        <authorList>
            <person name="Klatt C.G."/>
            <person name="Wood J.M."/>
            <person name="Rusch D.B."/>
            <person name="Bateson M.M."/>
            <person name="Hamamura N."/>
            <person name="Heidelberg J.F."/>
            <person name="Grossman A.R."/>
            <person name="Bhaya D."/>
            <person name="Cohan F.M."/>
            <person name="Kuhl M."/>
            <person name="Bryant D.A."/>
            <person name="Ward D.M."/>
        </authorList>
    </citation>
    <scope>NUCLEOTIDE SEQUENCE [LARGE SCALE GENOMIC DNA]</scope>
    <source>
        <strain evidence="2">OS</strain>
    </source>
</reference>
<accession>A0A395LX41</accession>
<comment type="caution">
    <text evidence="2">The sequence shown here is derived from an EMBL/GenBank/DDBJ whole genome shotgun (WGS) entry which is preliminary data.</text>
</comment>
<proteinExistence type="predicted"/>
<evidence type="ECO:0000313" key="3">
    <source>
        <dbReference type="Proteomes" id="UP000266389"/>
    </source>
</evidence>
<dbReference type="AlphaFoldDB" id="A0A395LX41"/>
<protein>
    <recommendedName>
        <fullName evidence="4">Lipoprotein</fullName>
    </recommendedName>
</protein>
<feature type="signal peptide" evidence="1">
    <location>
        <begin position="1"/>
        <end position="22"/>
    </location>
</feature>
<gene>
    <name evidence="2" type="ORF">D0433_12880</name>
</gene>
<evidence type="ECO:0000256" key="1">
    <source>
        <dbReference type="SAM" id="SignalP"/>
    </source>
</evidence>
<name>A0A395LX41_9BACT</name>
<evidence type="ECO:0000313" key="2">
    <source>
        <dbReference type="EMBL" id="RFM23155.1"/>
    </source>
</evidence>
<dbReference type="EMBL" id="PHFL01000070">
    <property type="protein sequence ID" value="RFM23155.1"/>
    <property type="molecule type" value="Genomic_DNA"/>
</dbReference>
<organism evidence="2 3">
    <name type="scientific">Candidatus Thermochlorobacter aerophilus</name>
    <dbReference type="NCBI Taxonomy" id="1868324"/>
    <lineage>
        <taxon>Bacteria</taxon>
        <taxon>Pseudomonadati</taxon>
        <taxon>Chlorobiota</taxon>
        <taxon>Chlorobiia</taxon>
        <taxon>Chlorobiales</taxon>
        <taxon>Candidatus Thermochlorobacteriaceae</taxon>
        <taxon>Candidatus Thermochlorobacter</taxon>
    </lineage>
</organism>
<evidence type="ECO:0008006" key="4">
    <source>
        <dbReference type="Google" id="ProtNLM"/>
    </source>
</evidence>
<feature type="chain" id="PRO_5017437914" description="Lipoprotein" evidence="1">
    <location>
        <begin position="23"/>
        <end position="65"/>
    </location>
</feature>
<keyword evidence="1" id="KW-0732">Signal</keyword>
<sequence length="65" mass="6655">MKKILFFVLGAALLAGCGTMQGGFGKPAQLRCSCGLTLGHAGAHAGTITDFINAKKQHTQHAGSN</sequence>
<dbReference type="PROSITE" id="PS51257">
    <property type="entry name" value="PROKAR_LIPOPROTEIN"/>
    <property type="match status" value="1"/>
</dbReference>